<dbReference type="Proteomes" id="UP001499843">
    <property type="component" value="Unassembled WGS sequence"/>
</dbReference>
<dbReference type="InterPro" id="IPR025948">
    <property type="entry name" value="HTH-like_dom"/>
</dbReference>
<evidence type="ECO:0000259" key="3">
    <source>
        <dbReference type="Pfam" id="PF13276"/>
    </source>
</evidence>
<feature type="region of interest" description="Disordered" evidence="2">
    <location>
        <begin position="35"/>
        <end position="58"/>
    </location>
</feature>
<feature type="coiled-coil region" evidence="1">
    <location>
        <begin position="58"/>
        <end position="85"/>
    </location>
</feature>
<dbReference type="SUPFAM" id="SSF46689">
    <property type="entry name" value="Homeodomain-like"/>
    <property type="match status" value="1"/>
</dbReference>
<keyword evidence="5" id="KW-1185">Reference proteome</keyword>
<feature type="compositionally biased region" description="Basic and acidic residues" evidence="2">
    <location>
        <begin position="42"/>
        <end position="51"/>
    </location>
</feature>
<evidence type="ECO:0000256" key="2">
    <source>
        <dbReference type="SAM" id="MobiDB-lite"/>
    </source>
</evidence>
<dbReference type="Pfam" id="PF13276">
    <property type="entry name" value="HTH_21"/>
    <property type="match status" value="1"/>
</dbReference>
<dbReference type="EMBL" id="BAAAQX010000059">
    <property type="protein sequence ID" value="GAA2216050.1"/>
    <property type="molecule type" value="Genomic_DNA"/>
</dbReference>
<evidence type="ECO:0000256" key="1">
    <source>
        <dbReference type="SAM" id="Coils"/>
    </source>
</evidence>
<keyword evidence="1" id="KW-0175">Coiled coil</keyword>
<reference evidence="4 5" key="1">
    <citation type="journal article" date="2019" name="Int. J. Syst. Evol. Microbiol.">
        <title>The Global Catalogue of Microorganisms (GCM) 10K type strain sequencing project: providing services to taxonomists for standard genome sequencing and annotation.</title>
        <authorList>
            <consortium name="The Broad Institute Genomics Platform"/>
            <consortium name="The Broad Institute Genome Sequencing Center for Infectious Disease"/>
            <person name="Wu L."/>
            <person name="Ma J."/>
        </authorList>
    </citation>
    <scope>NUCLEOTIDE SEQUENCE [LARGE SCALE GENOMIC DNA]</scope>
    <source>
        <strain evidence="4 5">JCM 16114</strain>
    </source>
</reference>
<accession>A0ABN3D2L5</accession>
<sequence length="231" mass="26234">MPSPRPPEFRRRAIELARQGDNSLLRLAKDPSISHSRLQNRLKQDDADAKSGKSSQLTSEIKMKITELDRRNKQLQTENDFLHRAARLALEKGSTAAIYALVRALADDNLPVARAWRVLHMSTSGYDDWRNRPEPPREPCNKELTELIRQIHTDSHGRYGSPRIYARSRFRLGGEASHKPVERFRREAGQHVIHHREPAERDSREGVTLCCAEDQAQPARAAVPTTPEGTA</sequence>
<proteinExistence type="predicted"/>
<evidence type="ECO:0000313" key="4">
    <source>
        <dbReference type="EMBL" id="GAA2216050.1"/>
    </source>
</evidence>
<dbReference type="InterPro" id="IPR009057">
    <property type="entry name" value="Homeodomain-like_sf"/>
</dbReference>
<protein>
    <recommendedName>
        <fullName evidence="3">HTH-like domain-containing protein</fullName>
    </recommendedName>
</protein>
<gene>
    <name evidence="4" type="ORF">GCM10009850_115190</name>
</gene>
<organism evidence="4 5">
    <name type="scientific">Nonomuraea monospora</name>
    <dbReference type="NCBI Taxonomy" id="568818"/>
    <lineage>
        <taxon>Bacteria</taxon>
        <taxon>Bacillati</taxon>
        <taxon>Actinomycetota</taxon>
        <taxon>Actinomycetes</taxon>
        <taxon>Streptosporangiales</taxon>
        <taxon>Streptosporangiaceae</taxon>
        <taxon>Nonomuraea</taxon>
    </lineage>
</organism>
<comment type="caution">
    <text evidence="4">The sequence shown here is derived from an EMBL/GenBank/DDBJ whole genome shotgun (WGS) entry which is preliminary data.</text>
</comment>
<name>A0ABN3D2L5_9ACTN</name>
<evidence type="ECO:0000313" key="5">
    <source>
        <dbReference type="Proteomes" id="UP001499843"/>
    </source>
</evidence>
<dbReference type="RefSeq" id="WP_344495280.1">
    <property type="nucleotide sequence ID" value="NZ_BAAAQX010000059.1"/>
</dbReference>
<feature type="domain" description="HTH-like" evidence="3">
    <location>
        <begin position="141"/>
        <end position="189"/>
    </location>
</feature>